<dbReference type="InterPro" id="IPR007863">
    <property type="entry name" value="Peptidase_M16_C"/>
</dbReference>
<dbReference type="Gene3D" id="3.30.830.10">
    <property type="entry name" value="Metalloenzyme, LuxS/M16 peptidase-like"/>
    <property type="match status" value="4"/>
</dbReference>
<protein>
    <submittedName>
        <fullName evidence="3">15847_t:CDS:1</fullName>
    </submittedName>
</protein>
<name>A0A9N9BY13_9GLOM</name>
<dbReference type="GO" id="GO:0046872">
    <property type="term" value="F:metal ion binding"/>
    <property type="evidence" value="ECO:0007669"/>
    <property type="project" value="InterPro"/>
</dbReference>
<dbReference type="Pfam" id="PF00675">
    <property type="entry name" value="Peptidase_M16"/>
    <property type="match status" value="1"/>
</dbReference>
<keyword evidence="4" id="KW-1185">Reference proteome</keyword>
<proteinExistence type="predicted"/>
<dbReference type="InterPro" id="IPR011765">
    <property type="entry name" value="Pept_M16_N"/>
</dbReference>
<evidence type="ECO:0000259" key="1">
    <source>
        <dbReference type="Pfam" id="PF00675"/>
    </source>
</evidence>
<comment type="caution">
    <text evidence="3">The sequence shown here is derived from an EMBL/GenBank/DDBJ whole genome shotgun (WGS) entry which is preliminary data.</text>
</comment>
<sequence length="1039" mass="118451">MSNFKELCKIKTEFGGIEVTKLKSSKTGLSVVLVDVEAPLVNGFFTVVTEAVDDNGCPHTLEHLVFLGSELYPYKGVLDSLANRALARGTNAWTAVDHTCYTITTAGSEGFLNLLPIYVDHILYPTLTESGHYTEVHHINGKGEDAGMGFWLLRRGINATFISIMILRWMFNNISDHLFLQVVYSEMQGRQNSSESCVSLRYQRLMYPEGCGYRSETGGLMEALRKLNVETIRKYHSDYYRPDNLCLIITGKVDFNALLKVLEPLDERIASKGALPSHKRPFVDSPPVPPLEKSIREVVEFPDEDESMGEVLIAWFGPYIHVRIFYDLLHRKVWLLNFKFVIGIPGHPYLTDSAVSVLQKEFVEIEDPLCTDIDMSIDEQTRTAILATFENVPAEDLEELVDGVFEVLNRIVNEDGIDMERMRIVIQRDRLKTLNEIENDPHYTYSEACIIDHLYGKENCEDLERAVKDLRYYDEILNFSEERWIEYLKKYYVDKPHVAILGHPSSEFAKKLSADEKQRIEEQRKTLGPKKLEELEKKLEEAKHLNDVPVPHEIIDNFPVPSVETIPFINVITGRNKSEGRFNNVVQEYLDSDVPSKELPYFIQYDHVDSSFITLTVYITTTAIPAELRPYLEIYMESFFSLPLNIETEGGERKQLSFEEVVSELNKDTVSYSCSLGLEGSFKEMICLMVKVEASKYEKGIRWLRDLLWNTEFAAERLKICATKLFNDIPQAKRDGYDMSSTVLRIIHYDPLKSNKYALSVLNQEKVLPNVIELLDKDPEKVIEEFRRFRNTLISPENLRIHVIGDILKIKRPRNSWIDDFKIVSDIQHLSPIPLAQNVLTEFGRQPGNKGYIVELPAIESTFAILAAKGPTTYDSPDLAPLLVLCELLQTMEGLFWKLIRGQGLAYSVGLRVTVESGHILLTIYRSPDAFKAFDQARQAVQDLAERKIEFDKSGFDGAKCGVIYSLVKNEGSKQKTARESFVLQVLKNMDASYNRKLISLVQGVKIEDLHAMLSKYVTKLFLPESSNVVIVSAVGKVE</sequence>
<gene>
    <name evidence="3" type="ORF">AMORRO_LOCUS7030</name>
</gene>
<evidence type="ECO:0000313" key="3">
    <source>
        <dbReference type="EMBL" id="CAG8583789.1"/>
    </source>
</evidence>
<evidence type="ECO:0000313" key="4">
    <source>
        <dbReference type="Proteomes" id="UP000789342"/>
    </source>
</evidence>
<accession>A0A9N9BY13</accession>
<dbReference type="EMBL" id="CAJVPV010005053">
    <property type="protein sequence ID" value="CAG8583789.1"/>
    <property type="molecule type" value="Genomic_DNA"/>
</dbReference>
<dbReference type="AlphaFoldDB" id="A0A9N9BY13"/>
<dbReference type="OrthoDB" id="4953at2759"/>
<dbReference type="FunFam" id="3.30.830.10:FF:000031">
    <property type="entry name" value="Putative zinc metalloprotease"/>
    <property type="match status" value="1"/>
</dbReference>
<feature type="domain" description="Peptidase M16 N-terminal" evidence="1">
    <location>
        <begin position="50"/>
        <end position="131"/>
    </location>
</feature>
<dbReference type="SUPFAM" id="SSF63411">
    <property type="entry name" value="LuxS/MPP-like metallohydrolase"/>
    <property type="match status" value="4"/>
</dbReference>
<evidence type="ECO:0000259" key="2">
    <source>
        <dbReference type="Pfam" id="PF05193"/>
    </source>
</evidence>
<feature type="domain" description="Peptidase M16 C-terminal" evidence="2">
    <location>
        <begin position="784"/>
        <end position="949"/>
    </location>
</feature>
<dbReference type="Pfam" id="PF05193">
    <property type="entry name" value="Peptidase_M16_C"/>
    <property type="match status" value="2"/>
</dbReference>
<reference evidence="3" key="1">
    <citation type="submission" date="2021-06" db="EMBL/GenBank/DDBJ databases">
        <authorList>
            <person name="Kallberg Y."/>
            <person name="Tangrot J."/>
            <person name="Rosling A."/>
        </authorList>
    </citation>
    <scope>NUCLEOTIDE SEQUENCE</scope>
    <source>
        <strain evidence="3">CL551</strain>
    </source>
</reference>
<feature type="non-terminal residue" evidence="3">
    <location>
        <position position="1"/>
    </location>
</feature>
<dbReference type="PANTHER" id="PTHR43016">
    <property type="entry name" value="PRESEQUENCE PROTEASE"/>
    <property type="match status" value="1"/>
</dbReference>
<dbReference type="PANTHER" id="PTHR43016:SF16">
    <property type="entry name" value="METALLOPROTEASE, PUTATIVE (AFU_ORTHOLOGUE AFUA_4G07610)-RELATED"/>
    <property type="match status" value="1"/>
</dbReference>
<organism evidence="3 4">
    <name type="scientific">Acaulospora morrowiae</name>
    <dbReference type="NCBI Taxonomy" id="94023"/>
    <lineage>
        <taxon>Eukaryota</taxon>
        <taxon>Fungi</taxon>
        <taxon>Fungi incertae sedis</taxon>
        <taxon>Mucoromycota</taxon>
        <taxon>Glomeromycotina</taxon>
        <taxon>Glomeromycetes</taxon>
        <taxon>Diversisporales</taxon>
        <taxon>Acaulosporaceae</taxon>
        <taxon>Acaulospora</taxon>
    </lineage>
</organism>
<dbReference type="Proteomes" id="UP000789342">
    <property type="component" value="Unassembled WGS sequence"/>
</dbReference>
<feature type="domain" description="Peptidase M16 C-terminal" evidence="2">
    <location>
        <begin position="226"/>
        <end position="423"/>
    </location>
</feature>
<dbReference type="InterPro" id="IPR011249">
    <property type="entry name" value="Metalloenz_LuxS/M16"/>
</dbReference>